<dbReference type="KEGG" id="caqa:MICH65_0582"/>
<feature type="domain" description="Glycosyltransferase 2-like" evidence="1">
    <location>
        <begin position="7"/>
        <end position="133"/>
    </location>
</feature>
<dbReference type="InterPro" id="IPR029044">
    <property type="entry name" value="Nucleotide-diphossugar_trans"/>
</dbReference>
<reference evidence="3" key="1">
    <citation type="journal article" date="2020" name="Microorganisms">
        <title>Complete Genome of a Member of a New Bacterial Lineage in the Microgenomates Group Reveals an Unusual Nucleotide Composition Disparity Between Two Strands of DNA and Limited Metabolic Potential.</title>
        <authorList>
            <person name="Kadnikov V.V."/>
            <person name="Mardanov A.V."/>
            <person name="Beletsky A.V."/>
            <person name="Karnachuk O.V."/>
            <person name="Ravin N.V."/>
        </authorList>
    </citation>
    <scope>NUCLEOTIDE SEQUENCE [LARGE SCALE GENOMIC DNA]</scope>
</reference>
<evidence type="ECO:0000259" key="1">
    <source>
        <dbReference type="Pfam" id="PF00535"/>
    </source>
</evidence>
<evidence type="ECO:0000313" key="3">
    <source>
        <dbReference type="Proteomes" id="UP000463983"/>
    </source>
</evidence>
<dbReference type="Proteomes" id="UP000463983">
    <property type="component" value="Chromosome"/>
</dbReference>
<dbReference type="EMBL" id="CP047901">
    <property type="protein sequence ID" value="QHO63563.1"/>
    <property type="molecule type" value="Genomic_DNA"/>
</dbReference>
<dbReference type="SUPFAM" id="SSF53448">
    <property type="entry name" value="Nucleotide-diphospho-sugar transferases"/>
    <property type="match status" value="1"/>
</dbReference>
<protein>
    <submittedName>
        <fullName evidence="2">Glycosyl transferase family 2</fullName>
    </submittedName>
</protein>
<sequence>MSNPLVSICIPTYNREKYLKHTIESALKQTYSNIEIIVSDNASDDNTVNLVKSFKDKRIHLIVQKKNIGMVPNWNACIKKARGEYIKFIASDDLIDPNAVSQLVKPIHKDSSISIVTCKRRLIDETGKTISTLQYSNQNRKVDGMTHARWILKNIRQNKIGEPTSTLFRRTDAIKAGLFDPQFSQFADFEFWIRLLAIGDLYYLNQALCSFRTHPDSGTTQSQYNGKYISEIFKLIEKYYHNPKLKKTYGLTDKDETLVKNKRTLDIVKSIKDLFIQGNITQAARFYSLLNQHLSLSKISSTTISHLLKS</sequence>
<gene>
    <name evidence="2" type="ORF">MICH65_0582</name>
</gene>
<accession>A0A857N8B3</accession>
<keyword evidence="2" id="KW-0808">Transferase</keyword>
<dbReference type="Gene3D" id="3.90.550.10">
    <property type="entry name" value="Spore Coat Polysaccharide Biosynthesis Protein SpsA, Chain A"/>
    <property type="match status" value="1"/>
</dbReference>
<keyword evidence="3" id="KW-1185">Reference proteome</keyword>
<dbReference type="PANTHER" id="PTHR22916">
    <property type="entry name" value="GLYCOSYLTRANSFERASE"/>
    <property type="match status" value="1"/>
</dbReference>
<organism evidence="2 3">
    <name type="scientific">Candidatus Chazhemtobacterium aquaticus</name>
    <dbReference type="NCBI Taxonomy" id="2715735"/>
    <lineage>
        <taxon>Bacteria</taxon>
        <taxon>Candidatus Chazhemtobacteraceae</taxon>
        <taxon>Candidatus Chazhemtobacterium</taxon>
    </lineage>
</organism>
<dbReference type="GO" id="GO:0016758">
    <property type="term" value="F:hexosyltransferase activity"/>
    <property type="evidence" value="ECO:0007669"/>
    <property type="project" value="UniProtKB-ARBA"/>
</dbReference>
<dbReference type="InterPro" id="IPR001173">
    <property type="entry name" value="Glyco_trans_2-like"/>
</dbReference>
<evidence type="ECO:0000313" key="2">
    <source>
        <dbReference type="EMBL" id="QHO63563.1"/>
    </source>
</evidence>
<dbReference type="PANTHER" id="PTHR22916:SF3">
    <property type="entry name" value="UDP-GLCNAC:BETAGAL BETA-1,3-N-ACETYLGLUCOSAMINYLTRANSFERASE-LIKE PROTEIN 1"/>
    <property type="match status" value="1"/>
</dbReference>
<name>A0A857N8B3_9BACT</name>
<dbReference type="RefSeq" id="WP_161931940.1">
    <property type="nucleotide sequence ID" value="NZ_CP047901.1"/>
</dbReference>
<dbReference type="AlphaFoldDB" id="A0A857N8B3"/>
<proteinExistence type="predicted"/>
<dbReference type="Pfam" id="PF00535">
    <property type="entry name" value="Glycos_transf_2"/>
    <property type="match status" value="1"/>
</dbReference>